<proteinExistence type="predicted"/>
<comment type="caution">
    <text evidence="1">The sequence shown here is derived from an EMBL/GenBank/DDBJ whole genome shotgun (WGS) entry which is preliminary data.</text>
</comment>
<sequence>MFDELEVVKKYFNLKKSINRLIRYKSQADDIFYSQNMATRTDYTELGVQTRAFRIEKIAIEHIMALELIDKRIERFELRGRYFNRFLKELPQNDYNELKTSIEKNDYTGLSEKLKNNVLDEIDEIEIMICLREGITVPEKLARIELSEDFDNNLSALSNLFAI</sequence>
<reference evidence="1 2" key="1">
    <citation type="submission" date="2020-03" db="EMBL/GenBank/DDBJ databases">
        <title>Bacterial samples isolated from urine from healthy bovine heifers (Gyr breed).</title>
        <authorList>
            <person name="Giannattasio-Ferraz S."/>
            <person name="Maskeri L."/>
            <person name="Penido A."/>
            <person name="Barbosa-Stancioli E.F."/>
            <person name="Putonti C."/>
        </authorList>
    </citation>
    <scope>NUCLEOTIDE SEQUENCE [LARGE SCALE GENOMIC DNA]</scope>
    <source>
        <strain evidence="1 2">UFMG-H7</strain>
    </source>
</reference>
<dbReference type="EMBL" id="JAAVMB010000001">
    <property type="protein sequence ID" value="NKC66723.1"/>
    <property type="molecule type" value="Genomic_DNA"/>
</dbReference>
<evidence type="ECO:0000313" key="2">
    <source>
        <dbReference type="Proteomes" id="UP000521358"/>
    </source>
</evidence>
<gene>
    <name evidence="1" type="ORF">HED35_01345</name>
</gene>
<dbReference type="RefSeq" id="WP_167806072.1">
    <property type="nucleotide sequence ID" value="NZ_JAAVMB010000001.1"/>
</dbReference>
<name>A0A7X6D754_9ENTE</name>
<dbReference type="Proteomes" id="UP000521358">
    <property type="component" value="Unassembled WGS sequence"/>
</dbReference>
<protein>
    <submittedName>
        <fullName evidence="1">Uncharacterized protein</fullName>
    </submittedName>
</protein>
<organism evidence="1 2">
    <name type="scientific">Vagococcus fluvialis</name>
    <dbReference type="NCBI Taxonomy" id="2738"/>
    <lineage>
        <taxon>Bacteria</taxon>
        <taxon>Bacillati</taxon>
        <taxon>Bacillota</taxon>
        <taxon>Bacilli</taxon>
        <taxon>Lactobacillales</taxon>
        <taxon>Enterococcaceae</taxon>
        <taxon>Vagococcus</taxon>
    </lineage>
</organism>
<evidence type="ECO:0000313" key="1">
    <source>
        <dbReference type="EMBL" id="NKC66723.1"/>
    </source>
</evidence>
<dbReference type="AlphaFoldDB" id="A0A7X6D754"/>
<accession>A0A7X6D754</accession>